<proteinExistence type="predicted"/>
<dbReference type="EMBL" id="AGNL01045331">
    <property type="protein sequence ID" value="EJK48887.1"/>
    <property type="molecule type" value="Genomic_DNA"/>
</dbReference>
<keyword evidence="5" id="KW-1185">Reference proteome</keyword>
<protein>
    <submittedName>
        <fullName evidence="4">Uncharacterized protein</fullName>
    </submittedName>
</protein>
<comment type="caution">
    <text evidence="4">The sequence shown here is derived from an EMBL/GenBank/DDBJ whole genome shotgun (WGS) entry which is preliminary data.</text>
</comment>
<feature type="region of interest" description="Disordered" evidence="1">
    <location>
        <begin position="390"/>
        <end position="416"/>
    </location>
</feature>
<evidence type="ECO:0000256" key="3">
    <source>
        <dbReference type="SAM" id="SignalP"/>
    </source>
</evidence>
<feature type="transmembrane region" description="Helical" evidence="2">
    <location>
        <begin position="334"/>
        <end position="357"/>
    </location>
</feature>
<dbReference type="AlphaFoldDB" id="K0RQB2"/>
<evidence type="ECO:0000313" key="5">
    <source>
        <dbReference type="Proteomes" id="UP000266841"/>
    </source>
</evidence>
<name>K0RQB2_THAOC</name>
<sequence length="416" mass="44158">MFLIPFILASLIRRECLAKAGRDEVLSSADGCYPVPTYKLTRDLLASSTVGDMIAAMGACESASKELRCALQADYCEPAYIDGQKNPRGERWISGWNLEKRGHPSCTCDSTAIPSCLTASNGRDGGIDYRCAAHSDLCQLRGGETFGFLDIPSSDGNQSCGCRAYGALHDTGKESAAQFDPSKMTKYGACHLSHSASKLVGSTLPANADPHQSFCAYSPTDCPDYHTWIEPGSVNNVLGHDCGCQDTHVGGCVSGFTGIYCAVTSDDCQGPFGTYHKPFELKLKHNHSCKLCERISLSSSSSSTSALAAQESIIAGAYADEIDETNVSVSGGTVVAVVIGVSSGLILISLFCAVIIYKKKKNKVVSSQSQVHDEERVFKTSSTAAEFRPAEQKGCSSTNCDDCSESAKCGGGSLDW</sequence>
<dbReference type="Proteomes" id="UP000266841">
    <property type="component" value="Unassembled WGS sequence"/>
</dbReference>
<keyword evidence="2" id="KW-0812">Transmembrane</keyword>
<evidence type="ECO:0000313" key="4">
    <source>
        <dbReference type="EMBL" id="EJK48887.1"/>
    </source>
</evidence>
<reference evidence="4 5" key="1">
    <citation type="journal article" date="2012" name="Genome Biol.">
        <title>Genome and low-iron response of an oceanic diatom adapted to chronic iron limitation.</title>
        <authorList>
            <person name="Lommer M."/>
            <person name="Specht M."/>
            <person name="Roy A.S."/>
            <person name="Kraemer L."/>
            <person name="Andreson R."/>
            <person name="Gutowska M.A."/>
            <person name="Wolf J."/>
            <person name="Bergner S.V."/>
            <person name="Schilhabel M.B."/>
            <person name="Klostermeier U.C."/>
            <person name="Beiko R.G."/>
            <person name="Rosenstiel P."/>
            <person name="Hippler M."/>
            <person name="Laroche J."/>
        </authorList>
    </citation>
    <scope>NUCLEOTIDE SEQUENCE [LARGE SCALE GENOMIC DNA]</scope>
    <source>
        <strain evidence="4 5">CCMP1005</strain>
    </source>
</reference>
<feature type="chain" id="PRO_5003836441" evidence="3">
    <location>
        <begin position="19"/>
        <end position="416"/>
    </location>
</feature>
<accession>K0RQB2</accession>
<feature type="signal peptide" evidence="3">
    <location>
        <begin position="1"/>
        <end position="18"/>
    </location>
</feature>
<organism evidence="4 5">
    <name type="scientific">Thalassiosira oceanica</name>
    <name type="common">Marine diatom</name>
    <dbReference type="NCBI Taxonomy" id="159749"/>
    <lineage>
        <taxon>Eukaryota</taxon>
        <taxon>Sar</taxon>
        <taxon>Stramenopiles</taxon>
        <taxon>Ochrophyta</taxon>
        <taxon>Bacillariophyta</taxon>
        <taxon>Coscinodiscophyceae</taxon>
        <taxon>Thalassiosirophycidae</taxon>
        <taxon>Thalassiosirales</taxon>
        <taxon>Thalassiosiraceae</taxon>
        <taxon>Thalassiosira</taxon>
    </lineage>
</organism>
<evidence type="ECO:0000256" key="2">
    <source>
        <dbReference type="SAM" id="Phobius"/>
    </source>
</evidence>
<keyword evidence="2" id="KW-0472">Membrane</keyword>
<gene>
    <name evidence="4" type="ORF">THAOC_32281</name>
</gene>
<keyword evidence="2" id="KW-1133">Transmembrane helix</keyword>
<keyword evidence="3" id="KW-0732">Signal</keyword>
<evidence type="ECO:0000256" key="1">
    <source>
        <dbReference type="SAM" id="MobiDB-lite"/>
    </source>
</evidence>